<evidence type="ECO:0000256" key="2">
    <source>
        <dbReference type="ARBA" id="ARBA00022730"/>
    </source>
</evidence>
<comment type="similarity">
    <text evidence="1 6 7">Belongs to the universal ribosomal protein uL6 family.</text>
</comment>
<dbReference type="InterPro" id="IPR020040">
    <property type="entry name" value="Ribosomal_uL6_a/b-dom"/>
</dbReference>
<reference evidence="10" key="2">
    <citation type="submission" date="2016-08" db="EMBL/GenBank/DDBJ databases">
        <authorList>
            <person name="Seilhamer J.J."/>
        </authorList>
    </citation>
    <scope>NUCLEOTIDE SEQUENCE [LARGE SCALE GENOMIC DNA]</scope>
    <source>
        <strain evidence="10">F0677</strain>
    </source>
</reference>
<name>A0A1B3WCI4_9FIRM</name>
<keyword evidence="3 6" id="KW-0694">RNA-binding</keyword>
<evidence type="ECO:0000256" key="7">
    <source>
        <dbReference type="RuleBase" id="RU003869"/>
    </source>
</evidence>
<dbReference type="PIRSF" id="PIRSF002162">
    <property type="entry name" value="Ribosomal_L6"/>
    <property type="match status" value="1"/>
</dbReference>
<proteinExistence type="inferred from homology"/>
<evidence type="ECO:0000313" key="11">
    <source>
        <dbReference type="EMBL" id="RID94375.1"/>
    </source>
</evidence>
<reference evidence="12" key="1">
    <citation type="submission" date="2016-08" db="EMBL/GenBank/DDBJ databases">
        <authorList>
            <person name="Holder M.E."/>
            <person name="Ajami N.J."/>
            <person name="Petrosino J.F."/>
        </authorList>
    </citation>
    <scope>NUCLEOTIDE SEQUENCE [LARGE SCALE GENOMIC DNA]</scope>
    <source>
        <strain evidence="12">F0677</strain>
    </source>
</reference>
<keyword evidence="13" id="KW-1185">Reference proteome</keyword>
<dbReference type="FunFam" id="3.90.930.12:FF:000001">
    <property type="entry name" value="50S ribosomal protein L6"/>
    <property type="match status" value="1"/>
</dbReference>
<sequence>MSRIGNKPIAVPAGVEVKIDGHLVTVKGPKGTLTREFHKDINIAMENNELVITRPNDSNKIRALHGLTRALLNNMVVGVHTGFEKKLEINGVGYNAKMQGQNLHLSLGFSHPVVVTPPEGVTIATPSTIEIIVSGVDKQKVGQTAAEIRGWREPEPYKGKGIRYSGEHVRRKAGKTGAK</sequence>
<dbReference type="OrthoDB" id="9805007at2"/>
<evidence type="ECO:0000313" key="12">
    <source>
        <dbReference type="Proteomes" id="UP000094757"/>
    </source>
</evidence>
<dbReference type="EMBL" id="QWKU01000001">
    <property type="protein sequence ID" value="RID94375.1"/>
    <property type="molecule type" value="Genomic_DNA"/>
</dbReference>
<dbReference type="FunFam" id="3.90.930.12:FF:000002">
    <property type="entry name" value="50S ribosomal protein L6"/>
    <property type="match status" value="1"/>
</dbReference>
<dbReference type="RefSeq" id="WP_022513907.1">
    <property type="nucleotide sequence ID" value="NZ_CP017037.1"/>
</dbReference>
<dbReference type="InterPro" id="IPR036789">
    <property type="entry name" value="Ribosomal_uL6-like_a/b-dom_sf"/>
</dbReference>
<dbReference type="InterPro" id="IPR019906">
    <property type="entry name" value="Ribosomal_uL6_bac-type"/>
</dbReference>
<feature type="domain" description="Large ribosomal subunit protein uL6 alpha-beta" evidence="9">
    <location>
        <begin position="11"/>
        <end position="82"/>
    </location>
</feature>
<dbReference type="Pfam" id="PF00347">
    <property type="entry name" value="Ribosomal_L6"/>
    <property type="match status" value="2"/>
</dbReference>
<dbReference type="InterPro" id="IPR000702">
    <property type="entry name" value="Ribosomal_uL6-like"/>
</dbReference>
<dbReference type="STRING" id="39950.BCB69_00895"/>
<dbReference type="GO" id="GO:0002181">
    <property type="term" value="P:cytoplasmic translation"/>
    <property type="evidence" value="ECO:0007669"/>
    <property type="project" value="TreeGrafter"/>
</dbReference>
<dbReference type="PANTHER" id="PTHR11655:SF14">
    <property type="entry name" value="LARGE RIBOSOMAL SUBUNIT PROTEIN UL6M"/>
    <property type="match status" value="1"/>
</dbReference>
<dbReference type="Proteomes" id="UP000266262">
    <property type="component" value="Unassembled WGS sequence"/>
</dbReference>
<dbReference type="PROSITE" id="PS00525">
    <property type="entry name" value="RIBOSOMAL_L6_1"/>
    <property type="match status" value="1"/>
</dbReference>
<organism evidence="10 12">
    <name type="scientific">Dialister pneumosintes</name>
    <dbReference type="NCBI Taxonomy" id="39950"/>
    <lineage>
        <taxon>Bacteria</taxon>
        <taxon>Bacillati</taxon>
        <taxon>Bacillota</taxon>
        <taxon>Negativicutes</taxon>
        <taxon>Veillonellales</taxon>
        <taxon>Veillonellaceae</taxon>
        <taxon>Dialister</taxon>
    </lineage>
</organism>
<comment type="function">
    <text evidence="6 8">This protein binds to the 23S rRNA, and is important in its secondary structure. It is located near the subunit interface in the base of the L7/L12 stalk, and near the tRNA binding site of the peptidyltransferase center.</text>
</comment>
<dbReference type="GO" id="GO:0022625">
    <property type="term" value="C:cytosolic large ribosomal subunit"/>
    <property type="evidence" value="ECO:0007669"/>
    <property type="project" value="UniProtKB-UniRule"/>
</dbReference>
<dbReference type="Gene3D" id="3.90.930.12">
    <property type="entry name" value="Ribosomal protein L6, alpha-beta domain"/>
    <property type="match status" value="2"/>
</dbReference>
<keyword evidence="2 6" id="KW-0699">rRNA-binding</keyword>
<evidence type="ECO:0000256" key="4">
    <source>
        <dbReference type="ARBA" id="ARBA00022980"/>
    </source>
</evidence>
<dbReference type="PRINTS" id="PR00059">
    <property type="entry name" value="RIBOSOMALL6"/>
</dbReference>
<evidence type="ECO:0000256" key="1">
    <source>
        <dbReference type="ARBA" id="ARBA00009356"/>
    </source>
</evidence>
<dbReference type="InterPro" id="IPR002358">
    <property type="entry name" value="Ribosomal_uL6_CS"/>
</dbReference>
<evidence type="ECO:0000259" key="9">
    <source>
        <dbReference type="Pfam" id="PF00347"/>
    </source>
</evidence>
<dbReference type="SUPFAM" id="SSF56053">
    <property type="entry name" value="Ribosomal protein L6"/>
    <property type="match status" value="2"/>
</dbReference>
<evidence type="ECO:0000256" key="3">
    <source>
        <dbReference type="ARBA" id="ARBA00022884"/>
    </source>
</evidence>
<accession>A0A1B3WCI4</accession>
<reference evidence="11 13" key="3">
    <citation type="submission" date="2018-08" db="EMBL/GenBank/DDBJ databases">
        <title>Draft genome sequence of Dialister pneumosintes KCOM 1685.</title>
        <authorList>
            <person name="Kook J.-K."/>
            <person name="Park S.-N."/>
            <person name="Lim Y.K."/>
        </authorList>
    </citation>
    <scope>NUCLEOTIDE SEQUENCE [LARGE SCALE GENOMIC DNA]</scope>
    <source>
        <strain evidence="11 13">KCOM 1685</strain>
    </source>
</reference>
<dbReference type="HAMAP" id="MF_01365_B">
    <property type="entry name" value="Ribosomal_uL6_B"/>
    <property type="match status" value="1"/>
</dbReference>
<evidence type="ECO:0000256" key="6">
    <source>
        <dbReference type="HAMAP-Rule" id="MF_01365"/>
    </source>
</evidence>
<gene>
    <name evidence="6" type="primary">rplF</name>
    <name evidence="10" type="ORF">BCB69_00895</name>
    <name evidence="11" type="ORF">DX915_02290</name>
</gene>
<feature type="domain" description="Large ribosomal subunit protein uL6 alpha-beta" evidence="9">
    <location>
        <begin position="91"/>
        <end position="164"/>
    </location>
</feature>
<evidence type="ECO:0000313" key="13">
    <source>
        <dbReference type="Proteomes" id="UP000266262"/>
    </source>
</evidence>
<keyword evidence="5 6" id="KW-0687">Ribonucleoprotein</keyword>
<dbReference type="Proteomes" id="UP000094757">
    <property type="component" value="Chromosome"/>
</dbReference>
<comment type="subunit">
    <text evidence="6">Part of the 50S ribosomal subunit.</text>
</comment>
<dbReference type="PANTHER" id="PTHR11655">
    <property type="entry name" value="60S/50S RIBOSOMAL PROTEIN L6/L9"/>
    <property type="match status" value="1"/>
</dbReference>
<keyword evidence="4 6" id="KW-0689">Ribosomal protein</keyword>
<dbReference type="EMBL" id="CP017037">
    <property type="protein sequence ID" value="AOH38673.1"/>
    <property type="molecule type" value="Genomic_DNA"/>
</dbReference>
<protein>
    <recommendedName>
        <fullName evidence="6">Large ribosomal subunit protein uL6</fullName>
    </recommendedName>
</protein>
<dbReference type="GO" id="GO:0019843">
    <property type="term" value="F:rRNA binding"/>
    <property type="evidence" value="ECO:0007669"/>
    <property type="project" value="UniProtKB-UniRule"/>
</dbReference>
<dbReference type="NCBIfam" id="TIGR03654">
    <property type="entry name" value="L6_bact"/>
    <property type="match status" value="1"/>
</dbReference>
<dbReference type="KEGG" id="dpn:BCB69_00895"/>
<dbReference type="AlphaFoldDB" id="A0A1B3WCI4"/>
<evidence type="ECO:0000256" key="8">
    <source>
        <dbReference type="RuleBase" id="RU003870"/>
    </source>
</evidence>
<evidence type="ECO:0000256" key="5">
    <source>
        <dbReference type="ARBA" id="ARBA00023274"/>
    </source>
</evidence>
<evidence type="ECO:0000313" key="10">
    <source>
        <dbReference type="EMBL" id="AOH38673.1"/>
    </source>
</evidence>
<dbReference type="GO" id="GO:0003735">
    <property type="term" value="F:structural constituent of ribosome"/>
    <property type="evidence" value="ECO:0007669"/>
    <property type="project" value="UniProtKB-UniRule"/>
</dbReference>